<comment type="cofactor">
    <cofactor evidence="1">
        <name>FAD</name>
        <dbReference type="ChEBI" id="CHEBI:57692"/>
    </cofactor>
</comment>
<keyword evidence="5" id="KW-0560">Oxidoreductase</keyword>
<dbReference type="InterPro" id="IPR036188">
    <property type="entry name" value="FAD/NAD-bd_sf"/>
</dbReference>
<dbReference type="SUPFAM" id="SSF51905">
    <property type="entry name" value="FAD/NAD(P)-binding domain"/>
    <property type="match status" value="2"/>
</dbReference>
<dbReference type="HOGENOM" id="CLU_021377_4_0_9"/>
<dbReference type="STRING" id="525282.HMPREF0391_11747"/>
<evidence type="ECO:0000313" key="7">
    <source>
        <dbReference type="EMBL" id="EFH92775.1"/>
    </source>
</evidence>
<dbReference type="GO" id="GO:0019646">
    <property type="term" value="P:aerobic electron transport chain"/>
    <property type="evidence" value="ECO:0007669"/>
    <property type="project" value="TreeGrafter"/>
</dbReference>
<dbReference type="EMBL" id="ACHM02000003">
    <property type="protein sequence ID" value="EFH92775.1"/>
    <property type="molecule type" value="Genomic_DNA"/>
</dbReference>
<dbReference type="Proteomes" id="UP000004063">
    <property type="component" value="Chromosome"/>
</dbReference>
<evidence type="ECO:0000256" key="1">
    <source>
        <dbReference type="ARBA" id="ARBA00001974"/>
    </source>
</evidence>
<keyword evidence="4" id="KW-0274">FAD</keyword>
<dbReference type="PANTHER" id="PTHR42913:SF9">
    <property type="entry name" value="SLR1591 PROTEIN"/>
    <property type="match status" value="1"/>
</dbReference>
<gene>
    <name evidence="7" type="ORF">HMPREF0391_11747</name>
</gene>
<evidence type="ECO:0000256" key="2">
    <source>
        <dbReference type="ARBA" id="ARBA00005272"/>
    </source>
</evidence>
<dbReference type="GO" id="GO:0003955">
    <property type="term" value="F:NAD(P)H dehydrogenase (quinone) activity"/>
    <property type="evidence" value="ECO:0007669"/>
    <property type="project" value="TreeGrafter"/>
</dbReference>
<evidence type="ECO:0000256" key="3">
    <source>
        <dbReference type="ARBA" id="ARBA00022630"/>
    </source>
</evidence>
<name>D6SBC5_FINMA</name>
<evidence type="ECO:0000256" key="4">
    <source>
        <dbReference type="ARBA" id="ARBA00022827"/>
    </source>
</evidence>
<sequence length="366" mass="41661">MNLTLLYFSGMIYIIINKKFTEGDKMKHLVLGGCGHGHIFVIKNIKEKYPDIKITVITDNEYQYYSGMYTGFLEGVYTHDEICFDVRKVCEKYGADLIFDKIVKIDDESKKVIAKNHTVKYDYLSINLGATQKTIGTGENVINSKPINTIIDLKEKIKHTDKNILILGAGASGLELAFVLKTIYPDKNISIVTRGSVNMEGFSDKANEKARKLLKEKGIKVYENKNVSSIDEIDIDFDKLIMCIGSSGVNVDFGNLNTTDKNFLISDEYMRISDKIFAVGDCVSIDKYPNLPKAGVYAIRQSPILMKNIAHTLNDEELESYVPDTDPMQILYCGNEKALLYYKGFTWYSHLSFVLKRYIDKKYMKY</sequence>
<evidence type="ECO:0000259" key="6">
    <source>
        <dbReference type="Pfam" id="PF07992"/>
    </source>
</evidence>
<keyword evidence="3" id="KW-0285">Flavoprotein</keyword>
<reference evidence="7" key="1">
    <citation type="submission" date="2010-05" db="EMBL/GenBank/DDBJ databases">
        <authorList>
            <person name="Muzny D."/>
            <person name="Qin X."/>
            <person name="Buhay C."/>
            <person name="Dugan-Rocha S."/>
            <person name="Ding Y."/>
            <person name="Chen G."/>
            <person name="Hawes A."/>
            <person name="Holder M."/>
            <person name="Jhangiani S."/>
            <person name="Johnson A."/>
            <person name="Khan Z."/>
            <person name="Li Z."/>
            <person name="Liu W."/>
            <person name="Liu X."/>
            <person name="Perez L."/>
            <person name="Shen H."/>
            <person name="Wang Q."/>
            <person name="Watt J."/>
            <person name="Xi L."/>
            <person name="Xin Y."/>
            <person name="Zhou J."/>
            <person name="Deng J."/>
            <person name="Jiang H."/>
            <person name="Liu Y."/>
            <person name="Qu J."/>
            <person name="Song X.-Z."/>
            <person name="Zhang L."/>
            <person name="Villasana D."/>
            <person name="Johnson A."/>
            <person name="Liu J."/>
            <person name="Liyanage D."/>
            <person name="Lorensuhewa L."/>
            <person name="Robinson T."/>
            <person name="Song A."/>
            <person name="Song B.-B."/>
            <person name="Dinh H."/>
            <person name="Thornton R."/>
            <person name="Coyle M."/>
            <person name="Francisco L."/>
            <person name="Jackson L."/>
            <person name="Javaid M."/>
            <person name="Korchina V."/>
            <person name="Kovar C."/>
            <person name="Mata R."/>
            <person name="Mathew T."/>
            <person name="Ngo R."/>
            <person name="Nguyen L."/>
            <person name="Nguyen N."/>
            <person name="Okwuonu G."/>
            <person name="Ongeri F."/>
            <person name="Pham C."/>
            <person name="Simmons D."/>
            <person name="Wilczek-Boney K."/>
            <person name="Hale W."/>
            <person name="Jakkamsetti A."/>
            <person name="Pham P."/>
            <person name="Ruth R."/>
            <person name="San Lucas F."/>
            <person name="Warren J."/>
            <person name="Zhang J."/>
            <person name="Zhao Z."/>
            <person name="Zhou C."/>
            <person name="Zhu D."/>
            <person name="Lee S."/>
            <person name="Bess C."/>
            <person name="Blankenburg K."/>
            <person name="Forbes L."/>
            <person name="Fu Q."/>
            <person name="Gubbala S."/>
            <person name="Hirani K."/>
            <person name="Jayaseelan J.C."/>
            <person name="Lara F."/>
            <person name="Munidasa M."/>
            <person name="Palculict T."/>
            <person name="Patil S."/>
            <person name="Pu L.-L."/>
            <person name="Saada N."/>
            <person name="Tang L."/>
            <person name="Weissenberger G."/>
            <person name="Zhu Y."/>
            <person name="Hemphill L."/>
            <person name="Shang Y."/>
            <person name="Youmans B."/>
            <person name="Ayvaz T."/>
            <person name="Ross M."/>
            <person name="Santibanez J."/>
            <person name="Aqrawi P."/>
            <person name="Gross S."/>
            <person name="Joshi V."/>
            <person name="Fowler G."/>
            <person name="Nazareth L."/>
            <person name="Reid J."/>
            <person name="Worley K."/>
            <person name="Petrosino J."/>
            <person name="Highlander S."/>
            <person name="Gibbs R."/>
        </authorList>
    </citation>
    <scope>NUCLEOTIDE SEQUENCE [LARGE SCALE GENOMIC DNA]</scope>
    <source>
        <strain evidence="7">ATCC 53516</strain>
    </source>
</reference>
<dbReference type="Gene3D" id="3.50.50.100">
    <property type="match status" value="1"/>
</dbReference>
<dbReference type="Pfam" id="PF07992">
    <property type="entry name" value="Pyr_redox_2"/>
    <property type="match status" value="1"/>
</dbReference>
<organism evidence="7">
    <name type="scientific">Finegoldia magna ATCC 53516</name>
    <dbReference type="NCBI Taxonomy" id="525282"/>
    <lineage>
        <taxon>Bacteria</taxon>
        <taxon>Bacillati</taxon>
        <taxon>Bacillota</taxon>
        <taxon>Tissierellia</taxon>
        <taxon>Tissierellales</taxon>
        <taxon>Peptoniphilaceae</taxon>
        <taxon>Finegoldia</taxon>
    </lineage>
</organism>
<proteinExistence type="inferred from homology"/>
<dbReference type="InterPro" id="IPR023753">
    <property type="entry name" value="FAD/NAD-binding_dom"/>
</dbReference>
<comment type="caution">
    <text evidence="7">The sequence shown here is derived from an EMBL/GenBank/DDBJ whole genome shotgun (WGS) entry which is preliminary data.</text>
</comment>
<protein>
    <submittedName>
        <fullName evidence="7">Putative pyridine nucleotide-disulfide oxidoreductase family protein</fullName>
    </submittedName>
</protein>
<comment type="similarity">
    <text evidence="2">Belongs to the NADH dehydrogenase family.</text>
</comment>
<dbReference type="AlphaFoldDB" id="D6SBC5"/>
<evidence type="ECO:0000256" key="5">
    <source>
        <dbReference type="ARBA" id="ARBA00023002"/>
    </source>
</evidence>
<feature type="domain" description="FAD/NAD(P)-binding" evidence="6">
    <location>
        <begin position="29"/>
        <end position="289"/>
    </location>
</feature>
<dbReference type="InterPro" id="IPR051169">
    <property type="entry name" value="NADH-Q_oxidoreductase"/>
</dbReference>
<dbReference type="PANTHER" id="PTHR42913">
    <property type="entry name" value="APOPTOSIS-INDUCING FACTOR 1"/>
    <property type="match status" value="1"/>
</dbReference>
<accession>D6SBC5</accession>
<dbReference type="eggNOG" id="COG1252">
    <property type="taxonomic scope" value="Bacteria"/>
</dbReference>